<dbReference type="RefSeq" id="WP_220747423.1">
    <property type="nucleotide sequence ID" value="NZ_BPFH01000001.1"/>
</dbReference>
<evidence type="ECO:0000313" key="4">
    <source>
        <dbReference type="Proteomes" id="UP000786693"/>
    </source>
</evidence>
<keyword evidence="1" id="KW-0472">Membrane</keyword>
<sequence length="186" mass="20144">MTHSRSTAQRGGLRALLRRARREDGAATVEFVLLLPVFLALFLSCFEASLVLIRQVMLERGLDVVAREIRLDSSNGLTQTGIRDNICAEARILPDCTANLLVELQEIDPANYDLPSTVQPCVNRETSVMPTPAFVSERASKIVFVRACFAVDPFMPGAGLGAQLVSSVDGTSLRMVAATTVVVEPI</sequence>
<evidence type="ECO:0000256" key="1">
    <source>
        <dbReference type="SAM" id="Phobius"/>
    </source>
</evidence>
<feature type="transmembrane region" description="Helical" evidence="1">
    <location>
        <begin position="31"/>
        <end position="53"/>
    </location>
</feature>
<dbReference type="EMBL" id="BPFH01000001">
    <property type="protein sequence ID" value="GIT93920.1"/>
    <property type="molecule type" value="Genomic_DNA"/>
</dbReference>
<keyword evidence="1" id="KW-1133">Transmembrane helix</keyword>
<organism evidence="3 4">
    <name type="scientific">Jannaschia pagri</name>
    <dbReference type="NCBI Taxonomy" id="2829797"/>
    <lineage>
        <taxon>Bacteria</taxon>
        <taxon>Pseudomonadati</taxon>
        <taxon>Pseudomonadota</taxon>
        <taxon>Alphaproteobacteria</taxon>
        <taxon>Rhodobacterales</taxon>
        <taxon>Roseobacteraceae</taxon>
        <taxon>Jannaschia</taxon>
    </lineage>
</organism>
<evidence type="ECO:0000313" key="3">
    <source>
        <dbReference type="EMBL" id="GIT93920.1"/>
    </source>
</evidence>
<comment type="caution">
    <text evidence="3">The sequence shown here is derived from an EMBL/GenBank/DDBJ whole genome shotgun (WGS) entry which is preliminary data.</text>
</comment>
<keyword evidence="1" id="KW-0812">Transmembrane</keyword>
<dbReference type="InterPro" id="IPR012495">
    <property type="entry name" value="TadE-like_dom"/>
</dbReference>
<feature type="domain" description="TadE-like" evidence="2">
    <location>
        <begin position="25"/>
        <end position="67"/>
    </location>
</feature>
<accession>A0ABQ4NHN3</accession>
<proteinExistence type="predicted"/>
<reference evidence="3 4" key="1">
    <citation type="submission" date="2021-05" db="EMBL/GenBank/DDBJ databases">
        <title>Bacteria Genome sequencing.</title>
        <authorList>
            <person name="Takabe Y."/>
            <person name="Nakajima Y."/>
            <person name="Suzuki S."/>
            <person name="Shiozaki T."/>
        </authorList>
    </citation>
    <scope>NUCLEOTIDE SEQUENCE [LARGE SCALE GENOMIC DNA]</scope>
    <source>
        <strain evidence="3 4">AI_62</strain>
    </source>
</reference>
<name>A0ABQ4NHN3_9RHOB</name>
<gene>
    <name evidence="3" type="ORF">JANAI62_05430</name>
</gene>
<dbReference type="Pfam" id="PF07811">
    <property type="entry name" value="TadE"/>
    <property type="match status" value="1"/>
</dbReference>
<protein>
    <recommendedName>
        <fullName evidence="2">TadE-like domain-containing protein</fullName>
    </recommendedName>
</protein>
<evidence type="ECO:0000259" key="2">
    <source>
        <dbReference type="Pfam" id="PF07811"/>
    </source>
</evidence>
<dbReference type="Proteomes" id="UP000786693">
    <property type="component" value="Unassembled WGS sequence"/>
</dbReference>
<keyword evidence="4" id="KW-1185">Reference proteome</keyword>